<organism evidence="8 9">
    <name type="scientific">Arenimonas composti TR7-09 = DSM 18010</name>
    <dbReference type="NCBI Taxonomy" id="1121013"/>
    <lineage>
        <taxon>Bacteria</taxon>
        <taxon>Pseudomonadati</taxon>
        <taxon>Pseudomonadota</taxon>
        <taxon>Gammaproteobacteria</taxon>
        <taxon>Lysobacterales</taxon>
        <taxon>Lysobacteraceae</taxon>
        <taxon>Arenimonas</taxon>
    </lineage>
</organism>
<name>A0A091BCK4_9GAMM</name>
<dbReference type="RefSeq" id="WP_081683276.1">
    <property type="nucleotide sequence ID" value="NZ_AUFF01000002.1"/>
</dbReference>
<feature type="chain" id="PRO_5001869665" description="Entericidin" evidence="7">
    <location>
        <begin position="23"/>
        <end position="49"/>
    </location>
</feature>
<comment type="caution">
    <text evidence="8">The sequence shown here is derived from an EMBL/GenBank/DDBJ whole genome shotgun (WGS) entry which is preliminary data.</text>
</comment>
<sequence length="49" mass="5163">MNKTTRTLGVATLLGLMFVLGACHTVEGAGRDIQEVGEGIEEAAEDTRT</sequence>
<evidence type="ECO:0008006" key="10">
    <source>
        <dbReference type="Google" id="ProtNLM"/>
    </source>
</evidence>
<protein>
    <recommendedName>
        <fullName evidence="10">Entericidin</fullName>
    </recommendedName>
</protein>
<evidence type="ECO:0000313" key="8">
    <source>
        <dbReference type="EMBL" id="KFN49436.1"/>
    </source>
</evidence>
<accession>A0A091BCK4</accession>
<feature type="signal peptide" evidence="7">
    <location>
        <begin position="1"/>
        <end position="22"/>
    </location>
</feature>
<evidence type="ECO:0000256" key="4">
    <source>
        <dbReference type="ARBA" id="ARBA00023136"/>
    </source>
</evidence>
<dbReference type="OrthoDB" id="9181810at2"/>
<evidence type="ECO:0000313" key="9">
    <source>
        <dbReference type="Proteomes" id="UP000029391"/>
    </source>
</evidence>
<keyword evidence="9" id="KW-1185">Reference proteome</keyword>
<dbReference type="InterPro" id="IPR012556">
    <property type="entry name" value="Entericidin"/>
</dbReference>
<dbReference type="AlphaFoldDB" id="A0A091BCK4"/>
<dbReference type="Proteomes" id="UP000029391">
    <property type="component" value="Unassembled WGS sequence"/>
</dbReference>
<proteinExistence type="inferred from homology"/>
<comment type="similarity">
    <text evidence="1">Belongs to the EcnA/EcnB lipoprotein family.</text>
</comment>
<keyword evidence="4" id="KW-0472">Membrane</keyword>
<evidence type="ECO:0000256" key="1">
    <source>
        <dbReference type="ARBA" id="ARBA00010296"/>
    </source>
</evidence>
<dbReference type="PROSITE" id="PS51257">
    <property type="entry name" value="PROKAR_LIPOPROTEIN"/>
    <property type="match status" value="1"/>
</dbReference>
<evidence type="ECO:0000256" key="5">
    <source>
        <dbReference type="ARBA" id="ARBA00023139"/>
    </source>
</evidence>
<dbReference type="GO" id="GO:0009636">
    <property type="term" value="P:response to toxic substance"/>
    <property type="evidence" value="ECO:0007669"/>
    <property type="project" value="InterPro"/>
</dbReference>
<gene>
    <name evidence="8" type="ORF">P873_10710</name>
</gene>
<dbReference type="EMBL" id="AWXU01000035">
    <property type="protein sequence ID" value="KFN49436.1"/>
    <property type="molecule type" value="Genomic_DNA"/>
</dbReference>
<keyword evidence="6" id="KW-0449">Lipoprotein</keyword>
<keyword evidence="2" id="KW-1003">Cell membrane</keyword>
<evidence type="ECO:0000256" key="7">
    <source>
        <dbReference type="SAM" id="SignalP"/>
    </source>
</evidence>
<keyword evidence="5" id="KW-0564">Palmitate</keyword>
<keyword evidence="3 7" id="KW-0732">Signal</keyword>
<evidence type="ECO:0000256" key="2">
    <source>
        <dbReference type="ARBA" id="ARBA00022475"/>
    </source>
</evidence>
<evidence type="ECO:0000256" key="6">
    <source>
        <dbReference type="ARBA" id="ARBA00023288"/>
    </source>
</evidence>
<dbReference type="Pfam" id="PF08085">
    <property type="entry name" value="Entericidin"/>
    <property type="match status" value="1"/>
</dbReference>
<evidence type="ECO:0000256" key="3">
    <source>
        <dbReference type="ARBA" id="ARBA00022729"/>
    </source>
</evidence>
<reference evidence="8 9" key="1">
    <citation type="submission" date="2013-09" db="EMBL/GenBank/DDBJ databases">
        <title>Genome sequencing of Arenimonas composti.</title>
        <authorList>
            <person name="Chen F."/>
            <person name="Wang G."/>
        </authorList>
    </citation>
    <scope>NUCLEOTIDE SEQUENCE [LARGE SCALE GENOMIC DNA]</scope>
    <source>
        <strain evidence="8 9">TR7-09</strain>
    </source>
</reference>
<dbReference type="GO" id="GO:0016020">
    <property type="term" value="C:membrane"/>
    <property type="evidence" value="ECO:0007669"/>
    <property type="project" value="InterPro"/>
</dbReference>